<organism evidence="2 3">
    <name type="scientific">Phyllostomus discolor</name>
    <name type="common">pale spear-nosed bat</name>
    <dbReference type="NCBI Taxonomy" id="89673"/>
    <lineage>
        <taxon>Eukaryota</taxon>
        <taxon>Metazoa</taxon>
        <taxon>Chordata</taxon>
        <taxon>Craniata</taxon>
        <taxon>Vertebrata</taxon>
        <taxon>Euteleostomi</taxon>
        <taxon>Mammalia</taxon>
        <taxon>Eutheria</taxon>
        <taxon>Laurasiatheria</taxon>
        <taxon>Chiroptera</taxon>
        <taxon>Yangochiroptera</taxon>
        <taxon>Phyllostomidae</taxon>
        <taxon>Phyllostominae</taxon>
        <taxon>Phyllostomus</taxon>
    </lineage>
</organism>
<keyword evidence="1" id="KW-1133">Transmembrane helix</keyword>
<keyword evidence="1" id="KW-0472">Membrane</keyword>
<reference evidence="2 3" key="1">
    <citation type="journal article" date="2020" name="Nature">
        <title>Six reference-quality genomes reveal evolution of bat adaptations.</title>
        <authorList>
            <person name="Jebb D."/>
            <person name="Huang Z."/>
            <person name="Pippel M."/>
            <person name="Hughes G.M."/>
            <person name="Lavrichenko K."/>
            <person name="Devanna P."/>
            <person name="Winkler S."/>
            <person name="Jermiin L.S."/>
            <person name="Skirmuntt E.C."/>
            <person name="Katzourakis A."/>
            <person name="Burkitt-Gray L."/>
            <person name="Ray D.A."/>
            <person name="Sullivan K.A.M."/>
            <person name="Roscito J.G."/>
            <person name="Kirilenko B.M."/>
            <person name="Davalos L.M."/>
            <person name="Corthals A.P."/>
            <person name="Power M.L."/>
            <person name="Jones G."/>
            <person name="Ransome R.D."/>
            <person name="Dechmann D.K.N."/>
            <person name="Locatelli A.G."/>
            <person name="Puechmaille S.J."/>
            <person name="Fedrigo O."/>
            <person name="Jarvis E.D."/>
            <person name="Hiller M."/>
            <person name="Vernes S.C."/>
            <person name="Myers E.W."/>
            <person name="Teeling E.C."/>
        </authorList>
    </citation>
    <scope>NUCLEOTIDE SEQUENCE [LARGE SCALE GENOMIC DNA]</scope>
    <source>
        <strain evidence="2">Bat1K_MPI-CBG_1</strain>
    </source>
</reference>
<comment type="caution">
    <text evidence="2">The sequence shown here is derived from an EMBL/GenBank/DDBJ whole genome shotgun (WGS) entry which is preliminary data.</text>
</comment>
<feature type="transmembrane region" description="Helical" evidence="1">
    <location>
        <begin position="36"/>
        <end position="56"/>
    </location>
</feature>
<keyword evidence="1" id="KW-0812">Transmembrane</keyword>
<evidence type="ECO:0000313" key="3">
    <source>
        <dbReference type="Proteomes" id="UP000664940"/>
    </source>
</evidence>
<accession>A0A834A3V6</accession>
<feature type="transmembrane region" description="Helical" evidence="1">
    <location>
        <begin position="114"/>
        <end position="135"/>
    </location>
</feature>
<sequence length="136" mass="15566">MVNLIPSWASYARSILKIYSSSQDENLHETQFRKKIFKCILLIMLLYLSHFLLPCISFSPVPHLPICIPPTLSSCLWVIHIRSLASPFPILFLTSPLFILYVPIMLLIPCIFSPILPLPLLITLPVIYISVILFLF</sequence>
<dbReference type="Proteomes" id="UP000664940">
    <property type="component" value="Unassembled WGS sequence"/>
</dbReference>
<proteinExistence type="predicted"/>
<dbReference type="AlphaFoldDB" id="A0A834A3V6"/>
<protein>
    <submittedName>
        <fullName evidence="2">Uncharacterized protein</fullName>
    </submittedName>
</protein>
<evidence type="ECO:0000256" key="1">
    <source>
        <dbReference type="SAM" id="Phobius"/>
    </source>
</evidence>
<name>A0A834A3V6_9CHIR</name>
<evidence type="ECO:0000313" key="2">
    <source>
        <dbReference type="EMBL" id="KAF6104303.1"/>
    </source>
</evidence>
<dbReference type="EMBL" id="JABVXQ010000006">
    <property type="protein sequence ID" value="KAF6104303.1"/>
    <property type="molecule type" value="Genomic_DNA"/>
</dbReference>
<feature type="transmembrane region" description="Helical" evidence="1">
    <location>
        <begin position="88"/>
        <end position="108"/>
    </location>
</feature>
<gene>
    <name evidence="2" type="ORF">HJG60_011281</name>
</gene>